<sequence length="260" mass="29347">MLSPFVRLAAGLSNLSSAFSLPQVLSSTSALATSRIAVPADIDELVDVVLLTMPADPQWDYRFPYRLQYPEEHRKYTKMLWEKFIDPAYDDWVVQVVEDKLPGASKPVLVAFSVWNVSYLNKRKHGPSYEPQSPPREVAENGGATRKDANPAHVRAFKESSDECDKKYLDVYGDDQLILQILGTHPDYRRRGHGTTLCKWGMDLARRDGVVLTLQASPLGRLLYNSLGFTNLGECVMQVPGEDEYVPFWAMVWPAQRAEL</sequence>
<protein>
    <submittedName>
        <fullName evidence="2">Putative gnat family protein</fullName>
    </submittedName>
</protein>
<dbReference type="OrthoDB" id="4738875at2759"/>
<dbReference type="InterPro" id="IPR052523">
    <property type="entry name" value="Trichothecene_AcTrans"/>
</dbReference>
<dbReference type="PANTHER" id="PTHR42791">
    <property type="entry name" value="GNAT FAMILY ACETYLTRANSFERASE"/>
    <property type="match status" value="1"/>
</dbReference>
<name>R8B9W2_PHAM7</name>
<evidence type="ECO:0000256" key="1">
    <source>
        <dbReference type="SAM" id="MobiDB-lite"/>
    </source>
</evidence>
<accession>R8B9W2</accession>
<reference evidence="3" key="1">
    <citation type="journal article" date="2013" name="Genome Announc.">
        <title>Draft genome sequence of the ascomycete Phaeoacremonium aleophilum strain UCR-PA7, a causal agent of the esca disease complex in grapevines.</title>
        <authorList>
            <person name="Blanco-Ulate B."/>
            <person name="Rolshausen P."/>
            <person name="Cantu D."/>
        </authorList>
    </citation>
    <scope>NUCLEOTIDE SEQUENCE [LARGE SCALE GENOMIC DNA]</scope>
    <source>
        <strain evidence="3">UCR-PA7</strain>
    </source>
</reference>
<evidence type="ECO:0000313" key="2">
    <source>
        <dbReference type="EMBL" id="EON96071.1"/>
    </source>
</evidence>
<dbReference type="HOGENOM" id="CLU_060131_2_0_1"/>
<dbReference type="SUPFAM" id="SSF55729">
    <property type="entry name" value="Acyl-CoA N-acyltransferases (Nat)"/>
    <property type="match status" value="1"/>
</dbReference>
<dbReference type="InterPro" id="IPR016181">
    <property type="entry name" value="Acyl_CoA_acyltransferase"/>
</dbReference>
<dbReference type="PANTHER" id="PTHR42791:SF2">
    <property type="entry name" value="N-ACETYLTRANSFERASE DOMAIN-CONTAINING PROTEIN"/>
    <property type="match status" value="1"/>
</dbReference>
<dbReference type="GeneID" id="19329291"/>
<dbReference type="RefSeq" id="XP_007919144.1">
    <property type="nucleotide sequence ID" value="XM_007920953.1"/>
</dbReference>
<dbReference type="AlphaFoldDB" id="R8B9W2"/>
<proteinExistence type="predicted"/>
<dbReference type="Proteomes" id="UP000014074">
    <property type="component" value="Unassembled WGS sequence"/>
</dbReference>
<dbReference type="KEGG" id="tmn:UCRPA7_8440"/>
<organism evidence="2 3">
    <name type="scientific">Phaeoacremonium minimum (strain UCR-PA7)</name>
    <name type="common">Esca disease fungus</name>
    <name type="synonym">Togninia minima</name>
    <dbReference type="NCBI Taxonomy" id="1286976"/>
    <lineage>
        <taxon>Eukaryota</taxon>
        <taxon>Fungi</taxon>
        <taxon>Dikarya</taxon>
        <taxon>Ascomycota</taxon>
        <taxon>Pezizomycotina</taxon>
        <taxon>Sordariomycetes</taxon>
        <taxon>Sordariomycetidae</taxon>
        <taxon>Togniniales</taxon>
        <taxon>Togniniaceae</taxon>
        <taxon>Phaeoacremonium</taxon>
    </lineage>
</organism>
<dbReference type="eggNOG" id="ENOG502SNS3">
    <property type="taxonomic scope" value="Eukaryota"/>
</dbReference>
<keyword evidence="3" id="KW-1185">Reference proteome</keyword>
<dbReference type="CDD" id="cd04301">
    <property type="entry name" value="NAT_SF"/>
    <property type="match status" value="1"/>
</dbReference>
<dbReference type="EMBL" id="KB933362">
    <property type="protein sequence ID" value="EON96071.1"/>
    <property type="molecule type" value="Genomic_DNA"/>
</dbReference>
<evidence type="ECO:0000313" key="3">
    <source>
        <dbReference type="Proteomes" id="UP000014074"/>
    </source>
</evidence>
<feature type="region of interest" description="Disordered" evidence="1">
    <location>
        <begin position="124"/>
        <end position="151"/>
    </location>
</feature>
<dbReference type="Gene3D" id="3.40.630.30">
    <property type="match status" value="1"/>
</dbReference>
<gene>
    <name evidence="2" type="ORF">UCRPA7_8440</name>
</gene>